<sequence>MPIAIEIAVAGCGDWRKHSRLIRELTNIINNTDEPEGYEPLFRDRNAVRNAMEVGLKTLKRAYWDVALYWL</sequence>
<protein>
    <submittedName>
        <fullName evidence="1">Uncharacterized protein</fullName>
    </submittedName>
</protein>
<reference evidence="1" key="1">
    <citation type="journal article" date="2019" name="bioRxiv">
        <title>The Genome of the Zebra Mussel, Dreissena polymorpha: A Resource for Invasive Species Research.</title>
        <authorList>
            <person name="McCartney M.A."/>
            <person name="Auch B."/>
            <person name="Kono T."/>
            <person name="Mallez S."/>
            <person name="Zhang Y."/>
            <person name="Obille A."/>
            <person name="Becker A."/>
            <person name="Abrahante J.E."/>
            <person name="Garbe J."/>
            <person name="Badalamenti J.P."/>
            <person name="Herman A."/>
            <person name="Mangelson H."/>
            <person name="Liachko I."/>
            <person name="Sullivan S."/>
            <person name="Sone E.D."/>
            <person name="Koren S."/>
            <person name="Silverstein K.A.T."/>
            <person name="Beckman K.B."/>
            <person name="Gohl D.M."/>
        </authorList>
    </citation>
    <scope>NUCLEOTIDE SEQUENCE</scope>
    <source>
        <strain evidence="1">Duluth1</strain>
        <tissue evidence="1">Whole animal</tissue>
    </source>
</reference>
<dbReference type="Proteomes" id="UP000828390">
    <property type="component" value="Unassembled WGS sequence"/>
</dbReference>
<organism evidence="1 2">
    <name type="scientific">Dreissena polymorpha</name>
    <name type="common">Zebra mussel</name>
    <name type="synonym">Mytilus polymorpha</name>
    <dbReference type="NCBI Taxonomy" id="45954"/>
    <lineage>
        <taxon>Eukaryota</taxon>
        <taxon>Metazoa</taxon>
        <taxon>Spiralia</taxon>
        <taxon>Lophotrochozoa</taxon>
        <taxon>Mollusca</taxon>
        <taxon>Bivalvia</taxon>
        <taxon>Autobranchia</taxon>
        <taxon>Heteroconchia</taxon>
        <taxon>Euheterodonta</taxon>
        <taxon>Imparidentia</taxon>
        <taxon>Neoheterodontei</taxon>
        <taxon>Myida</taxon>
        <taxon>Dreissenoidea</taxon>
        <taxon>Dreissenidae</taxon>
        <taxon>Dreissena</taxon>
    </lineage>
</organism>
<name>A0A9D4GIY9_DREPO</name>
<dbReference type="AlphaFoldDB" id="A0A9D4GIY9"/>
<proteinExistence type="predicted"/>
<gene>
    <name evidence="1" type="ORF">DPMN_119288</name>
</gene>
<keyword evidence="2" id="KW-1185">Reference proteome</keyword>
<evidence type="ECO:0000313" key="2">
    <source>
        <dbReference type="Proteomes" id="UP000828390"/>
    </source>
</evidence>
<comment type="caution">
    <text evidence="1">The sequence shown here is derived from an EMBL/GenBank/DDBJ whole genome shotgun (WGS) entry which is preliminary data.</text>
</comment>
<evidence type="ECO:0000313" key="1">
    <source>
        <dbReference type="EMBL" id="KAH3817733.1"/>
    </source>
</evidence>
<dbReference type="EMBL" id="JAIWYP010000005">
    <property type="protein sequence ID" value="KAH3817733.1"/>
    <property type="molecule type" value="Genomic_DNA"/>
</dbReference>
<reference evidence="1" key="2">
    <citation type="submission" date="2020-11" db="EMBL/GenBank/DDBJ databases">
        <authorList>
            <person name="McCartney M.A."/>
            <person name="Auch B."/>
            <person name="Kono T."/>
            <person name="Mallez S."/>
            <person name="Becker A."/>
            <person name="Gohl D.M."/>
            <person name="Silverstein K.A.T."/>
            <person name="Koren S."/>
            <person name="Bechman K.B."/>
            <person name="Herman A."/>
            <person name="Abrahante J.E."/>
            <person name="Garbe J."/>
        </authorList>
    </citation>
    <scope>NUCLEOTIDE SEQUENCE</scope>
    <source>
        <strain evidence="1">Duluth1</strain>
        <tissue evidence="1">Whole animal</tissue>
    </source>
</reference>
<accession>A0A9D4GIY9</accession>